<comment type="caution">
    <text evidence="2">The sequence shown here is derived from an EMBL/GenBank/DDBJ whole genome shotgun (WGS) entry which is preliminary data.</text>
</comment>
<proteinExistence type="predicted"/>
<dbReference type="GO" id="GO:0043571">
    <property type="term" value="P:maintenance of CRISPR repeat elements"/>
    <property type="evidence" value="ECO:0007669"/>
    <property type="project" value="InterPro"/>
</dbReference>
<keyword evidence="3" id="KW-1185">Reference proteome</keyword>
<dbReference type="RefSeq" id="WP_064214335.1">
    <property type="nucleotide sequence ID" value="NZ_LUCQ01000105.1"/>
</dbReference>
<dbReference type="Proteomes" id="UP000078336">
    <property type="component" value="Unassembled WGS sequence"/>
</dbReference>
<evidence type="ECO:0008006" key="4">
    <source>
        <dbReference type="Google" id="ProtNLM"/>
    </source>
</evidence>
<protein>
    <recommendedName>
        <fullName evidence="4">Type I-B CRISPR-associated protein Cas5</fullName>
    </recommendedName>
</protein>
<dbReference type="CDD" id="cd09693">
    <property type="entry name" value="Cas5_I"/>
    <property type="match status" value="1"/>
</dbReference>
<name>A0A178TBD3_9BACL</name>
<dbReference type="Pfam" id="PF09704">
    <property type="entry name" value="Cas_Cas5d"/>
    <property type="match status" value="1"/>
</dbReference>
<accession>A0A178TBD3</accession>
<dbReference type="InterPro" id="IPR013422">
    <property type="entry name" value="CRISPR-assoc_prot_Cas5_N"/>
</dbReference>
<evidence type="ECO:0000256" key="1">
    <source>
        <dbReference type="ARBA" id="ARBA00023118"/>
    </source>
</evidence>
<dbReference type="PATRIC" id="fig|33934.7.peg.917"/>
<organism evidence="2 3">
    <name type="scientific">Anoxybacillus flavithermus</name>
    <dbReference type="NCBI Taxonomy" id="33934"/>
    <lineage>
        <taxon>Bacteria</taxon>
        <taxon>Bacillati</taxon>
        <taxon>Bacillota</taxon>
        <taxon>Bacilli</taxon>
        <taxon>Bacillales</taxon>
        <taxon>Anoxybacillaceae</taxon>
        <taxon>Anoxybacillus</taxon>
    </lineage>
</organism>
<dbReference type="NCBIfam" id="TIGR02593">
    <property type="entry name" value="CRISPR_cas5"/>
    <property type="match status" value="1"/>
</dbReference>
<dbReference type="EMBL" id="LUCQ01000105">
    <property type="protein sequence ID" value="OAO78587.1"/>
    <property type="molecule type" value="Genomic_DNA"/>
</dbReference>
<dbReference type="OrthoDB" id="5363158at2"/>
<dbReference type="GO" id="GO:0051607">
    <property type="term" value="P:defense response to virus"/>
    <property type="evidence" value="ECO:0007669"/>
    <property type="project" value="UniProtKB-KW"/>
</dbReference>
<keyword evidence="1" id="KW-0051">Antiviral defense</keyword>
<gene>
    <name evidence="2" type="ORF">TAF16_1854</name>
</gene>
<dbReference type="Gene3D" id="3.30.70.2660">
    <property type="match status" value="1"/>
</dbReference>
<reference evidence="2 3" key="1">
    <citation type="submission" date="2016-03" db="EMBL/GenBank/DDBJ databases">
        <title>Spore heat resistance.</title>
        <authorList>
            <person name="Boekhorst J."/>
            <person name="Berendsen E.M."/>
            <person name="Wells-Bennik M.H."/>
            <person name="Kuipers O.P."/>
        </authorList>
    </citation>
    <scope>NUCLEOTIDE SEQUENCE [LARGE SCALE GENOMIC DNA]</scope>
    <source>
        <strain evidence="2 3">AF16</strain>
    </source>
</reference>
<dbReference type="InterPro" id="IPR021124">
    <property type="entry name" value="CRISPR-assoc_prot_Cas5"/>
</dbReference>
<sequence length="236" mass="26903">MKIIAVEVKSNFAHFGTINSNHSTKLTYSMPTRTNLLGMFGAIMGLNYCDVIEKWDHKINFAWKWLSENETSVIMVNRHKIEQNPCYFNMIKSKNKKLLSDSPFDQTLDSIEYLKGKNGLLKGKWFIIVDEQYHNEVLKALKSPTYPICLGNSECLASIQNVEIVNGELVNDEIEADYIVSDECFENALCETMPRRVKGYREGIEFAKVWIGLSNKLKGVSKFGGYRIGDEIVAIL</sequence>
<evidence type="ECO:0000313" key="2">
    <source>
        <dbReference type="EMBL" id="OAO78587.1"/>
    </source>
</evidence>
<dbReference type="AlphaFoldDB" id="A0A178TBD3"/>
<evidence type="ECO:0000313" key="3">
    <source>
        <dbReference type="Proteomes" id="UP000078336"/>
    </source>
</evidence>